<gene>
    <name evidence="1" type="ORF">NCTC11460_00917</name>
</gene>
<dbReference type="Proteomes" id="UP000255101">
    <property type="component" value="Unassembled WGS sequence"/>
</dbReference>
<proteinExistence type="predicted"/>
<sequence>MALLSPCYKCPEREINCHDTCLKYASYKVEVEKFHKKRDLDSVFQGYFQDETYKNWKAREGTKRKTAYY</sequence>
<evidence type="ECO:0000313" key="1">
    <source>
        <dbReference type="EMBL" id="SUB61000.1"/>
    </source>
</evidence>
<accession>A0A379CFD0</accession>
<name>A0A379CFD0_9FIRM</name>
<dbReference type="RefSeq" id="WP_002845676.1">
    <property type="nucleotide sequence ID" value="NZ_FOVA01000002.1"/>
</dbReference>
<reference evidence="1 2" key="1">
    <citation type="submission" date="2018-06" db="EMBL/GenBank/DDBJ databases">
        <authorList>
            <consortium name="Pathogen Informatics"/>
            <person name="Doyle S."/>
        </authorList>
    </citation>
    <scope>NUCLEOTIDE SEQUENCE [LARGE SCALE GENOMIC DNA]</scope>
    <source>
        <strain evidence="1 2">NCTC11460</strain>
    </source>
</reference>
<organism evidence="1 2">
    <name type="scientific">Peptostreptococcus anaerobius</name>
    <dbReference type="NCBI Taxonomy" id="1261"/>
    <lineage>
        <taxon>Bacteria</taxon>
        <taxon>Bacillati</taxon>
        <taxon>Bacillota</taxon>
        <taxon>Clostridia</taxon>
        <taxon>Peptostreptococcales</taxon>
        <taxon>Peptostreptococcaceae</taxon>
        <taxon>Peptostreptococcus</taxon>
    </lineage>
</organism>
<protein>
    <submittedName>
        <fullName evidence="1">Uncharacterized protein</fullName>
    </submittedName>
</protein>
<dbReference type="EMBL" id="UGTB01000004">
    <property type="protein sequence ID" value="SUB61000.1"/>
    <property type="molecule type" value="Genomic_DNA"/>
</dbReference>
<dbReference type="AlphaFoldDB" id="A0A379CFD0"/>
<evidence type="ECO:0000313" key="2">
    <source>
        <dbReference type="Proteomes" id="UP000255101"/>
    </source>
</evidence>